<dbReference type="Gene3D" id="2.40.10.10">
    <property type="entry name" value="Trypsin-like serine proteases"/>
    <property type="match status" value="2"/>
</dbReference>
<evidence type="ECO:0000259" key="8">
    <source>
        <dbReference type="SMART" id="SM00228"/>
    </source>
</evidence>
<dbReference type="CDD" id="cd06786">
    <property type="entry name" value="cpPDZ1_ScNma111-like"/>
    <property type="match status" value="1"/>
</dbReference>
<feature type="region of interest" description="Disordered" evidence="7">
    <location>
        <begin position="483"/>
        <end position="510"/>
    </location>
</feature>
<dbReference type="SUPFAM" id="SSF50494">
    <property type="entry name" value="Trypsin-like serine proteases"/>
    <property type="match status" value="2"/>
</dbReference>
<keyword evidence="10" id="KW-1185">Reference proteome</keyword>
<evidence type="ECO:0000313" key="10">
    <source>
        <dbReference type="Proteomes" id="UP000054558"/>
    </source>
</evidence>
<evidence type="ECO:0000256" key="4">
    <source>
        <dbReference type="ARBA" id="ARBA00020338"/>
    </source>
</evidence>
<dbReference type="GO" id="GO:0004252">
    <property type="term" value="F:serine-type endopeptidase activity"/>
    <property type="evidence" value="ECO:0000318"/>
    <property type="project" value="GO_Central"/>
</dbReference>
<dbReference type="EMBL" id="DF237055">
    <property type="protein sequence ID" value="GAQ82286.1"/>
    <property type="molecule type" value="Genomic_DNA"/>
</dbReference>
<feature type="compositionally biased region" description="Basic and acidic residues" evidence="7">
    <location>
        <begin position="592"/>
        <end position="604"/>
    </location>
</feature>
<sequence length="1107" mass="119176">MDGNADTGVDDFQKKRAAAKELLNEIDGLRPGASATAEDWRKALAKVVPAVVVLRITGVRAFDTESASSSYATGFIVDKKLGLILTNRHVVKPGPVVAEAVFLDREEIPVHPLYRDPVHDFGFMHFDPAAVQFMDLEEVPLVPEAATVGLEIRVVGNDSGEKVSILAGTLARLDRDAPHYKKEGFNDFNTFYIQAASGTKGGSSGSPVIDCHGQAVALNAGSKSTSASAFFLPLGRVVRALRFLQTSRPDTALPGWPAPQIPRGTLQTTLVHKGFDEVRRLGLGRETEGLVRASAKQETGMLVVDSVVPAGPAHGQLETGDVLVRVEGQIVTQFYALEALLDDSVGKRISVEVVRGGQAITTQLLVQNLHSITPDWFLELSGGVVHPLSYQQARNFRFPCGLVYVAEPGYTLARAAVPKHAVIKKFNSRETPDMAAFIEVLGGLQPGAKVPLEFVTNSDRHRGKTVLVTLDRHNWYGPPQIYTRDDTTGLWQPRPAFAKTPKLTPSSDLDRISNLPALEARKLLSGKEENGLAKSEGGSGDAKPSVAKGNGSGPGPAAESAGLRAESDGDRASPNKRRRLEGPEGSVPEANGRPDADGESRREGAGGGVETAGDADPQEVTAHAVEQILEPSFVMMDVHIPPMALLDGVHAQHFIGTGLIVHHSPTLGLVAVDRNTVPISVGDVMLSFVAYPVEIPAEVVFLHPVHNFAIVAYNPRDLGAGAPHFRAATLRPDVTLRRGDKVNLTGLTDGLLPTSRKSVVTNPNLAANVSSADAPRYRAMNMELIELDTDFGASFAGVLADDRGGVLALWSSFSMQVKYSDSNEDQQFVRGMPIYPVAEVLPALINGPGPATSSLPSRIHGCGVPLLRTLGVEMSRTLLSQARSFGLSEQWVKKLLEKDSLRRQVLRVKGCLAGSAAEKALQQGDMILAINGEPVTCYRDVEVACSGLEGSGGETLPLTVLRQGAELQVTVGTELENGLGTTRMVHWAGAALQEPHRAVKSLNFMPKEGNGVYISRWCHGSPVHRYALYALQWILEVNGRPTPNLDAFLAAVNKVKHGAFVRLKTVHLNGKPKVLSLKQDLHYWPTWELKLDPESGRWVRRVIKAHA</sequence>
<dbReference type="InterPro" id="IPR041489">
    <property type="entry name" value="PDZ_6"/>
</dbReference>
<evidence type="ECO:0000313" key="9">
    <source>
        <dbReference type="EMBL" id="GAQ82286.1"/>
    </source>
</evidence>
<dbReference type="InterPro" id="IPR001940">
    <property type="entry name" value="Peptidase_S1C"/>
</dbReference>
<evidence type="ECO:0000256" key="5">
    <source>
        <dbReference type="ARBA" id="ARBA00021524"/>
    </source>
</evidence>
<dbReference type="GO" id="GO:0006508">
    <property type="term" value="P:proteolysis"/>
    <property type="evidence" value="ECO:0007669"/>
    <property type="project" value="UniProtKB-KW"/>
</dbReference>
<evidence type="ECO:0000256" key="3">
    <source>
        <dbReference type="ARBA" id="ARBA00010541"/>
    </source>
</evidence>
<dbReference type="STRING" id="105231.A0A1Y1I0I9"/>
<dbReference type="Pfam" id="PF12812">
    <property type="entry name" value="PDZ_1"/>
    <property type="match status" value="2"/>
</dbReference>
<feature type="domain" description="PDZ" evidence="8">
    <location>
        <begin position="281"/>
        <end position="357"/>
    </location>
</feature>
<dbReference type="PRINTS" id="PR00834">
    <property type="entry name" value="PROTEASES2C"/>
</dbReference>
<evidence type="ECO:0000256" key="2">
    <source>
        <dbReference type="ARBA" id="ARBA00004123"/>
    </source>
</evidence>
<dbReference type="PANTHER" id="PTHR46366">
    <property type="entry name" value="PRO-APOPTOTIC SERINE PROTEASE NMA111"/>
    <property type="match status" value="1"/>
</dbReference>
<feature type="region of interest" description="Disordered" evidence="7">
    <location>
        <begin position="526"/>
        <end position="617"/>
    </location>
</feature>
<dbReference type="InterPro" id="IPR009003">
    <property type="entry name" value="Peptidase_S1_PA"/>
</dbReference>
<dbReference type="Proteomes" id="UP000054558">
    <property type="component" value="Unassembled WGS sequence"/>
</dbReference>
<dbReference type="Pfam" id="PF17820">
    <property type="entry name" value="PDZ_6"/>
    <property type="match status" value="1"/>
</dbReference>
<organism evidence="9 10">
    <name type="scientific">Klebsormidium nitens</name>
    <name type="common">Green alga</name>
    <name type="synonym">Ulothrix nitens</name>
    <dbReference type="NCBI Taxonomy" id="105231"/>
    <lineage>
        <taxon>Eukaryota</taxon>
        <taxon>Viridiplantae</taxon>
        <taxon>Streptophyta</taxon>
        <taxon>Klebsormidiophyceae</taxon>
        <taxon>Klebsormidiales</taxon>
        <taxon>Klebsormidiaceae</taxon>
        <taxon>Klebsormidium</taxon>
    </lineage>
</organism>
<accession>A0A1Y1I0I9</accession>
<protein>
    <recommendedName>
        <fullName evidence="4">Pro-apoptotic serine protease NMA111</fullName>
    </recommendedName>
    <alternativeName>
        <fullName evidence="5">Pro-apoptotic serine protease nma111</fullName>
    </alternativeName>
</protein>
<feature type="domain" description="PDZ" evidence="8">
    <location>
        <begin position="868"/>
        <end position="964"/>
    </location>
</feature>
<dbReference type="Pfam" id="PF13365">
    <property type="entry name" value="Trypsin_2"/>
    <property type="match status" value="1"/>
</dbReference>
<dbReference type="SMART" id="SM00228">
    <property type="entry name" value="PDZ"/>
    <property type="match status" value="3"/>
</dbReference>
<dbReference type="OMA" id="FWGHCVF"/>
<dbReference type="PANTHER" id="PTHR46366:SF1">
    <property type="entry name" value="PDZ DOMAIN-CONTAINING PROTEIN C1685.05"/>
    <property type="match status" value="1"/>
</dbReference>
<dbReference type="SUPFAM" id="SSF50156">
    <property type="entry name" value="PDZ domain-like"/>
    <property type="match status" value="3"/>
</dbReference>
<dbReference type="InterPro" id="IPR001478">
    <property type="entry name" value="PDZ"/>
</dbReference>
<dbReference type="OrthoDB" id="4217619at2759"/>
<comment type="similarity">
    <text evidence="3">Belongs to the peptidase S1C family.</text>
</comment>
<dbReference type="GO" id="GO:0005634">
    <property type="term" value="C:nucleus"/>
    <property type="evidence" value="ECO:0000318"/>
    <property type="project" value="GO_Central"/>
</dbReference>
<evidence type="ECO:0000256" key="1">
    <source>
        <dbReference type="ARBA" id="ARBA00002558"/>
    </source>
</evidence>
<dbReference type="InterPro" id="IPR036034">
    <property type="entry name" value="PDZ_sf"/>
</dbReference>
<dbReference type="InterPro" id="IPR043504">
    <property type="entry name" value="Peptidase_S1_PA_chymotrypsin"/>
</dbReference>
<evidence type="ECO:0000256" key="6">
    <source>
        <dbReference type="ARBA" id="ARBA00023242"/>
    </source>
</evidence>
<proteinExistence type="inferred from homology"/>
<reference evidence="9 10" key="1">
    <citation type="journal article" date="2014" name="Nat. Commun.">
        <title>Klebsormidium flaccidum genome reveals primary factors for plant terrestrial adaptation.</title>
        <authorList>
            <person name="Hori K."/>
            <person name="Maruyama F."/>
            <person name="Fujisawa T."/>
            <person name="Togashi T."/>
            <person name="Yamamoto N."/>
            <person name="Seo M."/>
            <person name="Sato S."/>
            <person name="Yamada T."/>
            <person name="Mori H."/>
            <person name="Tajima N."/>
            <person name="Moriyama T."/>
            <person name="Ikeuchi M."/>
            <person name="Watanabe M."/>
            <person name="Wada H."/>
            <person name="Kobayashi K."/>
            <person name="Saito M."/>
            <person name="Masuda T."/>
            <person name="Sasaki-Sekimoto Y."/>
            <person name="Mashiguchi K."/>
            <person name="Awai K."/>
            <person name="Shimojima M."/>
            <person name="Masuda S."/>
            <person name="Iwai M."/>
            <person name="Nobusawa T."/>
            <person name="Narise T."/>
            <person name="Kondo S."/>
            <person name="Saito H."/>
            <person name="Sato R."/>
            <person name="Murakawa M."/>
            <person name="Ihara Y."/>
            <person name="Oshima-Yamada Y."/>
            <person name="Ohtaka K."/>
            <person name="Satoh M."/>
            <person name="Sonobe K."/>
            <person name="Ishii M."/>
            <person name="Ohtani R."/>
            <person name="Kanamori-Sato M."/>
            <person name="Honoki R."/>
            <person name="Miyazaki D."/>
            <person name="Mochizuki H."/>
            <person name="Umetsu J."/>
            <person name="Higashi K."/>
            <person name="Shibata D."/>
            <person name="Kamiya Y."/>
            <person name="Sato N."/>
            <person name="Nakamura Y."/>
            <person name="Tabata S."/>
            <person name="Ida S."/>
            <person name="Kurokawa K."/>
            <person name="Ohta H."/>
        </authorList>
    </citation>
    <scope>NUCLEOTIDE SEQUENCE [LARGE SCALE GENOMIC DNA]</scope>
    <source>
        <strain evidence="9 10">NIES-2285</strain>
    </source>
</reference>
<feature type="domain" description="PDZ" evidence="8">
    <location>
        <begin position="986"/>
        <end position="1069"/>
    </location>
</feature>
<comment type="subcellular location">
    <subcellularLocation>
        <location evidence="2">Nucleus</location>
    </subcellularLocation>
</comment>
<name>A0A1Y1I0I9_KLENI</name>
<comment type="function">
    <text evidence="1">Nuclear serine protease which mediates apoptosis.</text>
</comment>
<evidence type="ECO:0000256" key="7">
    <source>
        <dbReference type="SAM" id="MobiDB-lite"/>
    </source>
</evidence>
<gene>
    <name evidence="9" type="ORF">KFL_001060190</name>
</gene>
<dbReference type="Gene3D" id="2.30.42.10">
    <property type="match status" value="4"/>
</dbReference>
<dbReference type="GO" id="GO:0043065">
    <property type="term" value="P:positive regulation of apoptotic process"/>
    <property type="evidence" value="ECO:0000318"/>
    <property type="project" value="GO_Central"/>
</dbReference>
<dbReference type="AlphaFoldDB" id="A0A1Y1I0I9"/>
<keyword evidence="6" id="KW-0539">Nucleus</keyword>
<dbReference type="InterPro" id="IPR025926">
    <property type="entry name" value="PDZ-like_dom"/>
</dbReference>